<dbReference type="Proteomes" id="UP000297348">
    <property type="component" value="Unassembled WGS sequence"/>
</dbReference>
<protein>
    <recommendedName>
        <fullName evidence="4">HPP family protein</fullName>
    </recommendedName>
</protein>
<evidence type="ECO:0008006" key="4">
    <source>
        <dbReference type="Google" id="ProtNLM"/>
    </source>
</evidence>
<sequence>MSLSPLERRDYLIGFAFVLLMVAAATLLGDYEIILPEIGALTAGTWIYHNSSWIAQPFKIFLAPSGTAVIGFLVNQLSITYAEKVYLTLILILLLLSVLRSTLAPSFATGLLPIIIDATHWSFIIAILVFTLTLTVGVLLQGHYRGKPAGQPLHVSHMLGFTLVASVWVAAVWLAGFPQMAGIPPVLVVFFEVSQLPDYPGKLAIRQIIALAGAATLGVLIHTLLASWLLTTLLALPLVFVLLQLLHIKLPAAYAFPLLALVLPANMFHTLPIAASLAACFFLGTVFVFRKVLAHQHGLASENNG</sequence>
<feature type="transmembrane region" description="Helical" evidence="1">
    <location>
        <begin position="161"/>
        <end position="183"/>
    </location>
</feature>
<feature type="transmembrane region" description="Helical" evidence="1">
    <location>
        <begin position="268"/>
        <end position="289"/>
    </location>
</feature>
<evidence type="ECO:0000256" key="1">
    <source>
        <dbReference type="SAM" id="Phobius"/>
    </source>
</evidence>
<evidence type="ECO:0000313" key="2">
    <source>
        <dbReference type="EMBL" id="TGD20436.1"/>
    </source>
</evidence>
<dbReference type="EMBL" id="RKLX01000001">
    <property type="protein sequence ID" value="TGD20436.1"/>
    <property type="molecule type" value="Genomic_DNA"/>
</dbReference>
<feature type="transmembrane region" description="Helical" evidence="1">
    <location>
        <begin position="120"/>
        <end position="140"/>
    </location>
</feature>
<feature type="transmembrane region" description="Helical" evidence="1">
    <location>
        <begin position="12"/>
        <end position="34"/>
    </location>
</feature>
<feature type="transmembrane region" description="Helical" evidence="1">
    <location>
        <begin position="203"/>
        <end position="221"/>
    </location>
</feature>
<feature type="transmembrane region" description="Helical" evidence="1">
    <location>
        <begin position="54"/>
        <end position="74"/>
    </location>
</feature>
<dbReference type="RefSeq" id="WP_135367005.1">
    <property type="nucleotide sequence ID" value="NZ_RKLX01000001.1"/>
</dbReference>
<keyword evidence="1" id="KW-1133">Transmembrane helix</keyword>
<keyword evidence="1" id="KW-0812">Transmembrane</keyword>
<organism evidence="2 3">
    <name type="scientific">Levilactobacillus suantsaiihabitans</name>
    <dbReference type="NCBI Taxonomy" id="2487722"/>
    <lineage>
        <taxon>Bacteria</taxon>
        <taxon>Bacillati</taxon>
        <taxon>Bacillota</taxon>
        <taxon>Bacilli</taxon>
        <taxon>Lactobacillales</taxon>
        <taxon>Lactobacillaceae</taxon>
        <taxon>Levilactobacillus</taxon>
    </lineage>
</organism>
<dbReference type="AlphaFoldDB" id="A0A4Z0JCG4"/>
<gene>
    <name evidence="2" type="ORF">EGT51_01405</name>
</gene>
<evidence type="ECO:0000313" key="3">
    <source>
        <dbReference type="Proteomes" id="UP000297348"/>
    </source>
</evidence>
<reference evidence="2 3" key="1">
    <citation type="submission" date="2018-10" db="EMBL/GenBank/DDBJ databases">
        <title>Lactobacillus sp. R7 and Lactobacillus sp. R19 isolated from fermented mustard green product of Taiwan.</title>
        <authorList>
            <person name="Lin S.-T."/>
        </authorList>
    </citation>
    <scope>NUCLEOTIDE SEQUENCE [LARGE SCALE GENOMIC DNA]</scope>
    <source>
        <strain evidence="2 3">BCRC 81129</strain>
    </source>
</reference>
<comment type="caution">
    <text evidence="2">The sequence shown here is derived from an EMBL/GenBank/DDBJ whole genome shotgun (WGS) entry which is preliminary data.</text>
</comment>
<accession>A0A4Z0JCG4</accession>
<feature type="transmembrane region" description="Helical" evidence="1">
    <location>
        <begin position="86"/>
        <end position="108"/>
    </location>
</feature>
<keyword evidence="3" id="KW-1185">Reference proteome</keyword>
<feature type="transmembrane region" description="Helical" evidence="1">
    <location>
        <begin position="228"/>
        <end position="248"/>
    </location>
</feature>
<name>A0A4Z0JCG4_9LACO</name>
<keyword evidence="1" id="KW-0472">Membrane</keyword>
<proteinExistence type="predicted"/>
<dbReference type="OrthoDB" id="7041700at2"/>